<dbReference type="Pfam" id="PF00590">
    <property type="entry name" value="TP_methylase"/>
    <property type="match status" value="1"/>
</dbReference>
<dbReference type="SUPFAM" id="SSF53790">
    <property type="entry name" value="Tetrapyrrole methylase"/>
    <property type="match status" value="1"/>
</dbReference>
<evidence type="ECO:0000256" key="2">
    <source>
        <dbReference type="ARBA" id="ARBA00022552"/>
    </source>
</evidence>
<dbReference type="Gene3D" id="3.40.1010.10">
    <property type="entry name" value="Cobalt-precorrin-4 Transmethylase, Domain 1"/>
    <property type="match status" value="1"/>
</dbReference>
<dbReference type="CDD" id="cd11648">
    <property type="entry name" value="RsmI"/>
    <property type="match status" value="1"/>
</dbReference>
<dbReference type="InterPro" id="IPR000878">
    <property type="entry name" value="4pyrrol_Mease"/>
</dbReference>
<dbReference type="Proteomes" id="UP000027746">
    <property type="component" value="Unassembled WGS sequence"/>
</dbReference>
<dbReference type="InterPro" id="IPR008189">
    <property type="entry name" value="rRNA_ssu_MeTfrase_I"/>
</dbReference>
<evidence type="ECO:0000313" key="10">
    <source>
        <dbReference type="Proteomes" id="UP000027746"/>
    </source>
</evidence>
<keyword evidence="3 6" id="KW-0489">Methyltransferase</keyword>
<dbReference type="PANTHER" id="PTHR46111:SF1">
    <property type="entry name" value="RIBOSOMAL RNA SMALL SUBUNIT METHYLTRANSFERASE I"/>
    <property type="match status" value="1"/>
</dbReference>
<dbReference type="PANTHER" id="PTHR46111">
    <property type="entry name" value="RIBOSOMAL RNA SMALL SUBUNIT METHYLTRANSFERASE I"/>
    <property type="match status" value="1"/>
</dbReference>
<evidence type="ECO:0000256" key="1">
    <source>
        <dbReference type="ARBA" id="ARBA00022490"/>
    </source>
</evidence>
<dbReference type="FunFam" id="3.30.950.10:FF:000002">
    <property type="entry name" value="Ribosomal RNA small subunit methyltransferase I"/>
    <property type="match status" value="1"/>
</dbReference>
<feature type="domain" description="Tetrapyrrole methylase" evidence="7">
    <location>
        <begin position="12"/>
        <end position="215"/>
    </location>
</feature>
<dbReference type="AlphaFoldDB" id="A0A073J0N7"/>
<dbReference type="HAMAP" id="MF_01877">
    <property type="entry name" value="16SrRNA_methyltr_I"/>
    <property type="match status" value="1"/>
</dbReference>
<gene>
    <name evidence="6" type="primary">rsmI</name>
    <name evidence="9" type="ORF">SUH3_21195</name>
</gene>
<dbReference type="RefSeq" id="WP_037926760.1">
    <property type="nucleotide sequence ID" value="NZ_CP054599.1"/>
</dbReference>
<comment type="subcellular location">
    <subcellularLocation>
        <location evidence="6">Cytoplasm</location>
    </subcellularLocation>
</comment>
<dbReference type="GeneID" id="68871459"/>
<keyword evidence="2 6" id="KW-0698">rRNA processing</keyword>
<comment type="caution">
    <text evidence="9">The sequence shown here is derived from an EMBL/GenBank/DDBJ whole genome shotgun (WGS) entry which is preliminary data.</text>
</comment>
<keyword evidence="5 6" id="KW-0949">S-adenosyl-L-methionine</keyword>
<dbReference type="PIRSF" id="PIRSF005917">
    <property type="entry name" value="MTase_YraL"/>
    <property type="match status" value="1"/>
</dbReference>
<dbReference type="Gene3D" id="3.30.950.10">
    <property type="entry name" value="Methyltransferase, Cobalt-precorrin-4 Transmethylase, Domain 2"/>
    <property type="match status" value="1"/>
</dbReference>
<evidence type="ECO:0000259" key="7">
    <source>
        <dbReference type="Pfam" id="PF00590"/>
    </source>
</evidence>
<dbReference type="EC" id="2.1.1.198" evidence="6"/>
<keyword evidence="1 6" id="KW-0963">Cytoplasm</keyword>
<comment type="similarity">
    <text evidence="6">Belongs to the methyltransferase superfamily. RsmI family.</text>
</comment>
<sequence>MNFQKVSLPQGIHLVGVPIGTARDITLRALDVLASADVLAAEDTRSLRRLMDIHGVPLDGRHIHTLHDHSTDKVVAQLLARAGEGGSVAYASEAGMPLIADPGFELIRAARNAGVPVHCAPGPSAVVTALAVGGLPTDAFLFGGFLHNSKAARRSALEGWGNVQATLVFYESPKRLGAMLADAADVLGGERQAAVCRELTKKFEEVRSGTLAELAEHYADASVKGEIVVLIARRLEKIREDDVESDLIDALGHMSMRDAVDAVSAAHGAPRRKVYQLALTLPKGDSGAS</sequence>
<dbReference type="OrthoDB" id="9809084at2"/>
<proteinExistence type="inferred from homology"/>
<protein>
    <recommendedName>
        <fullName evidence="6">Ribosomal RNA small subunit methyltransferase I</fullName>
        <ecNumber evidence="6">2.1.1.198</ecNumber>
    </recommendedName>
    <alternativeName>
        <fullName evidence="6">16S rRNA 2'-O-ribose C1402 methyltransferase</fullName>
    </alternativeName>
    <alternativeName>
        <fullName evidence="6">rRNA (cytidine-2'-O-)-methyltransferase RsmI</fullName>
    </alternativeName>
</protein>
<dbReference type="InterPro" id="IPR053910">
    <property type="entry name" value="RsmI_HTH"/>
</dbReference>
<evidence type="ECO:0000256" key="3">
    <source>
        <dbReference type="ARBA" id="ARBA00022603"/>
    </source>
</evidence>
<dbReference type="InterPro" id="IPR014776">
    <property type="entry name" value="4pyrrole_Mease_sub2"/>
</dbReference>
<evidence type="ECO:0000256" key="4">
    <source>
        <dbReference type="ARBA" id="ARBA00022679"/>
    </source>
</evidence>
<comment type="catalytic activity">
    <reaction evidence="6">
        <text>cytidine(1402) in 16S rRNA + S-adenosyl-L-methionine = 2'-O-methylcytidine(1402) in 16S rRNA + S-adenosyl-L-homocysteine + H(+)</text>
        <dbReference type="Rhea" id="RHEA:42924"/>
        <dbReference type="Rhea" id="RHEA-COMP:10285"/>
        <dbReference type="Rhea" id="RHEA-COMP:10286"/>
        <dbReference type="ChEBI" id="CHEBI:15378"/>
        <dbReference type="ChEBI" id="CHEBI:57856"/>
        <dbReference type="ChEBI" id="CHEBI:59789"/>
        <dbReference type="ChEBI" id="CHEBI:74495"/>
        <dbReference type="ChEBI" id="CHEBI:82748"/>
        <dbReference type="EC" id="2.1.1.198"/>
    </reaction>
</comment>
<dbReference type="GO" id="GO:0005737">
    <property type="term" value="C:cytoplasm"/>
    <property type="evidence" value="ECO:0007669"/>
    <property type="project" value="UniProtKB-SubCell"/>
</dbReference>
<feature type="domain" description="RsmI HTH" evidence="8">
    <location>
        <begin position="240"/>
        <end position="281"/>
    </location>
</feature>
<accession>A0A073J0N7</accession>
<dbReference type="EMBL" id="JAMD01000006">
    <property type="protein sequence ID" value="KEJ95504.1"/>
    <property type="molecule type" value="Genomic_DNA"/>
</dbReference>
<keyword evidence="4 6" id="KW-0808">Transferase</keyword>
<organism evidence="9 10">
    <name type="scientific">Pseudosulfitobacter pseudonitzschiae</name>
    <dbReference type="NCBI Taxonomy" id="1402135"/>
    <lineage>
        <taxon>Bacteria</taxon>
        <taxon>Pseudomonadati</taxon>
        <taxon>Pseudomonadota</taxon>
        <taxon>Alphaproteobacteria</taxon>
        <taxon>Rhodobacterales</taxon>
        <taxon>Roseobacteraceae</taxon>
        <taxon>Pseudosulfitobacter</taxon>
    </lineage>
</organism>
<reference evidence="9 10" key="1">
    <citation type="submission" date="2014-01" db="EMBL/GenBank/DDBJ databases">
        <title>Sulfitobacter sp. H3 (MCCC 1A00686) Genome Sequencing.</title>
        <authorList>
            <person name="Lai Q."/>
            <person name="Hong Z."/>
        </authorList>
    </citation>
    <scope>NUCLEOTIDE SEQUENCE [LARGE SCALE GENOMIC DNA]</scope>
    <source>
        <strain evidence="9 10">H3</strain>
    </source>
</reference>
<dbReference type="InterPro" id="IPR035996">
    <property type="entry name" value="4pyrrol_Methylase_sf"/>
</dbReference>
<name>A0A073J0N7_9RHOB</name>
<dbReference type="Pfam" id="PF23016">
    <property type="entry name" value="RsmI_C"/>
    <property type="match status" value="1"/>
</dbReference>
<dbReference type="GO" id="GO:0070677">
    <property type="term" value="F:rRNA (cytosine-2'-O-)-methyltransferase activity"/>
    <property type="evidence" value="ECO:0007669"/>
    <property type="project" value="UniProtKB-UniRule"/>
</dbReference>
<evidence type="ECO:0000256" key="5">
    <source>
        <dbReference type="ARBA" id="ARBA00022691"/>
    </source>
</evidence>
<evidence type="ECO:0000259" key="8">
    <source>
        <dbReference type="Pfam" id="PF23016"/>
    </source>
</evidence>
<dbReference type="NCBIfam" id="TIGR00096">
    <property type="entry name" value="16S rRNA (cytidine(1402)-2'-O)-methyltransferase"/>
    <property type="match status" value="1"/>
</dbReference>
<evidence type="ECO:0000256" key="6">
    <source>
        <dbReference type="HAMAP-Rule" id="MF_01877"/>
    </source>
</evidence>
<keyword evidence="10" id="KW-1185">Reference proteome</keyword>
<comment type="function">
    <text evidence="6">Catalyzes the 2'-O-methylation of the ribose of cytidine 1402 (C1402) in 16S rRNA.</text>
</comment>
<evidence type="ECO:0000313" key="9">
    <source>
        <dbReference type="EMBL" id="KEJ95504.1"/>
    </source>
</evidence>
<dbReference type="InterPro" id="IPR014777">
    <property type="entry name" value="4pyrrole_Mease_sub1"/>
</dbReference>